<dbReference type="SUPFAM" id="SSF69848">
    <property type="entry name" value="LCCL domain"/>
    <property type="match status" value="1"/>
</dbReference>
<sequence>MPASDNRTDRHDDNDHTIAGAEADEEAQLLYTEDFEFEDNVPPPARRSLKRGWFDRPRPVVPNQIKPLYPSLQEAPLLLLNRVLPRRNHKVGLLAGLLTVWVVIFVSLLTAQLPVKDAEGQDVVNLDCVDSLWRRKNECGLNGIDCRPFSNKTFAFRCPAKCLGVQLLNPRAVGPWEVNYQPLVVGSNPYRSDSFICGSAIHSGIISDGSGGCGRLSLTGREDSFSSTRHPIHGIESVPVDSYFPSSFTLAKDSAFKCPTDPRNKILFVSLVFTAALSIFLVSPWQFFILFIMIFAHVSFASDPPSASYRNITVLPDHISMFAKRLLPALFCAVVLYWTTVRRTIDGLRAQYEKTLLWLGGFWFGALSNYTFEWIPISRLNAHDIEQQPGAKLALAIILIVLIIIVFQQIYYFWKEGRLIRYLGIYGLFLLGIFVFLAIPGVSLRLHHYIIALLLLPGTSMQTRPSLLYQGILLGLFVNGVARWDFDSILQTADALRSDAKFDSLVPAILSSDVVFGASTTFSFEWKTPPVEMDGISATINDVERFRTFFGVNDENLPNFFEWHRSPELESPEYVRFAYIRGGRTLDYTKAGTLYQNGTFEMVSNPSEPEK</sequence>
<dbReference type="OrthoDB" id="441660at2759"/>
<keyword evidence="2" id="KW-0812">Transmembrane</keyword>
<dbReference type="PROSITE" id="PS50820">
    <property type="entry name" value="LCCL"/>
    <property type="match status" value="1"/>
</dbReference>
<gene>
    <name evidence="4" type="ORF">BDV96DRAFT_614876</name>
</gene>
<evidence type="ECO:0000256" key="2">
    <source>
        <dbReference type="SAM" id="Phobius"/>
    </source>
</evidence>
<reference evidence="4" key="1">
    <citation type="journal article" date="2020" name="Stud. Mycol.">
        <title>101 Dothideomycetes genomes: a test case for predicting lifestyles and emergence of pathogens.</title>
        <authorList>
            <person name="Haridas S."/>
            <person name="Albert R."/>
            <person name="Binder M."/>
            <person name="Bloem J."/>
            <person name="Labutti K."/>
            <person name="Salamov A."/>
            <person name="Andreopoulos B."/>
            <person name="Baker S."/>
            <person name="Barry K."/>
            <person name="Bills G."/>
            <person name="Bluhm B."/>
            <person name="Cannon C."/>
            <person name="Castanera R."/>
            <person name="Culley D."/>
            <person name="Daum C."/>
            <person name="Ezra D."/>
            <person name="Gonzalez J."/>
            <person name="Henrissat B."/>
            <person name="Kuo A."/>
            <person name="Liang C."/>
            <person name="Lipzen A."/>
            <person name="Lutzoni F."/>
            <person name="Magnuson J."/>
            <person name="Mondo S."/>
            <person name="Nolan M."/>
            <person name="Ohm R."/>
            <person name="Pangilinan J."/>
            <person name="Park H.-J."/>
            <person name="Ramirez L."/>
            <person name="Alfaro M."/>
            <person name="Sun H."/>
            <person name="Tritt A."/>
            <person name="Yoshinaga Y."/>
            <person name="Zwiers L.-H."/>
            <person name="Turgeon B."/>
            <person name="Goodwin S."/>
            <person name="Spatafora J."/>
            <person name="Crous P."/>
            <person name="Grigoriev I."/>
        </authorList>
    </citation>
    <scope>NUCLEOTIDE SEQUENCE</scope>
    <source>
        <strain evidence="4">CBS 627.86</strain>
    </source>
</reference>
<protein>
    <recommendedName>
        <fullName evidence="3">LCCL domain-containing protein</fullName>
    </recommendedName>
</protein>
<feature type="region of interest" description="Disordered" evidence="1">
    <location>
        <begin position="1"/>
        <end position="21"/>
    </location>
</feature>
<keyword evidence="2" id="KW-1133">Transmembrane helix</keyword>
<feature type="transmembrane region" description="Helical" evidence="2">
    <location>
        <begin position="355"/>
        <end position="372"/>
    </location>
</feature>
<feature type="transmembrane region" description="Helical" evidence="2">
    <location>
        <begin position="420"/>
        <end position="446"/>
    </location>
</feature>
<keyword evidence="2" id="KW-0472">Membrane</keyword>
<dbReference type="InterPro" id="IPR004043">
    <property type="entry name" value="LCCL"/>
</dbReference>
<organism evidence="4 5">
    <name type="scientific">Lophiotrema nucula</name>
    <dbReference type="NCBI Taxonomy" id="690887"/>
    <lineage>
        <taxon>Eukaryota</taxon>
        <taxon>Fungi</taxon>
        <taxon>Dikarya</taxon>
        <taxon>Ascomycota</taxon>
        <taxon>Pezizomycotina</taxon>
        <taxon>Dothideomycetes</taxon>
        <taxon>Pleosporomycetidae</taxon>
        <taxon>Pleosporales</taxon>
        <taxon>Lophiotremataceae</taxon>
        <taxon>Lophiotrema</taxon>
    </lineage>
</organism>
<proteinExistence type="predicted"/>
<evidence type="ECO:0000259" key="3">
    <source>
        <dbReference type="PROSITE" id="PS50820"/>
    </source>
</evidence>
<dbReference type="AlphaFoldDB" id="A0A6A5YY90"/>
<evidence type="ECO:0000256" key="1">
    <source>
        <dbReference type="SAM" id="MobiDB-lite"/>
    </source>
</evidence>
<feature type="compositionally biased region" description="Basic and acidic residues" evidence="1">
    <location>
        <begin position="1"/>
        <end position="16"/>
    </location>
</feature>
<name>A0A6A5YY90_9PLEO</name>
<accession>A0A6A5YY90</accession>
<feature type="transmembrane region" description="Helical" evidence="2">
    <location>
        <begin position="91"/>
        <end position="111"/>
    </location>
</feature>
<feature type="transmembrane region" description="Helical" evidence="2">
    <location>
        <begin position="393"/>
        <end position="414"/>
    </location>
</feature>
<dbReference type="SMART" id="SM00603">
    <property type="entry name" value="LCCL"/>
    <property type="match status" value="1"/>
</dbReference>
<feature type="domain" description="LCCL" evidence="3">
    <location>
        <begin position="139"/>
        <end position="228"/>
    </location>
</feature>
<feature type="transmembrane region" description="Helical" evidence="2">
    <location>
        <begin position="268"/>
        <end position="301"/>
    </location>
</feature>
<dbReference type="Proteomes" id="UP000799770">
    <property type="component" value="Unassembled WGS sequence"/>
</dbReference>
<dbReference type="PANTHER" id="PTHR31331">
    <property type="entry name" value="LCCL DOMAIN PROTEIN (AFU_ORTHOLOGUE AFUA_5G08630)"/>
    <property type="match status" value="1"/>
</dbReference>
<dbReference type="PANTHER" id="PTHR31331:SF8">
    <property type="entry name" value="LCCL DOMAIN PROTEIN (AFU_ORTHOLOGUE AFUA_5G02970)"/>
    <property type="match status" value="1"/>
</dbReference>
<dbReference type="Gene3D" id="2.170.130.20">
    <property type="entry name" value="LCCL-like domain"/>
    <property type="match status" value="1"/>
</dbReference>
<dbReference type="EMBL" id="ML977335">
    <property type="protein sequence ID" value="KAF2111078.1"/>
    <property type="molecule type" value="Genomic_DNA"/>
</dbReference>
<dbReference type="InterPro" id="IPR036609">
    <property type="entry name" value="LCCL_sf"/>
</dbReference>
<dbReference type="InterPro" id="IPR051957">
    <property type="entry name" value="CRISP-LCCL_domain"/>
</dbReference>
<dbReference type="Pfam" id="PF03815">
    <property type="entry name" value="LCCL"/>
    <property type="match status" value="1"/>
</dbReference>
<evidence type="ECO:0000313" key="4">
    <source>
        <dbReference type="EMBL" id="KAF2111078.1"/>
    </source>
</evidence>
<keyword evidence="5" id="KW-1185">Reference proteome</keyword>
<evidence type="ECO:0000313" key="5">
    <source>
        <dbReference type="Proteomes" id="UP000799770"/>
    </source>
</evidence>